<sequence length="572" mass="58933">MHPLHETDPTDMGRYRLAGRLGAGGMGDVYLGRTPGGRPAAVKVISAQFQSDPQALSRFRREVETLRTVHSAYTAALIDAEVTTPPYWMATEYIPGPTLADAVRNTGPLPPQLCRALLAALAEGLTDIHVRGVLHRDIKPQNVILSATGPQLIDFGIARGFEPSDLTQAGVAIGTPGFIAPETITESVTGPAADVFALGATLAHALTGRPPYGEGSMMTVAYRTVHEEVDLRGVPADIAELVASCTHRDPGRRPDPQRIVDLCGTGTDLVQLPAYRRAAATTAPVAAPPAAAAPEATAPAAEQATAVSQAATALVAAPAPTAAATVFAPGAAQAPPATMLDSAGPAPAGTVASAGSAASVTAEPVTAATAAAKSGWRDPRRLALGAVLTAGAVTATVFGFWGSGDGKESEAGERPSSNQSRSEGRPLPPEDGGDPPSEQPGEAGSDNPAAPDEPVQDAPEAPPESLVVPAGLTLKIGEFIQAARAKLIMDQDGNLVLLDENGEARWSNQQPGPDFITTFQTDGNLVVYDAAHQARWASRTDGAEGAVLELRADGNMVITKDGQDLWQTDTAH</sequence>
<keyword evidence="10" id="KW-1185">Reference proteome</keyword>
<organism evidence="9 10">
    <name type="scientific">Streptomyces paludis</name>
    <dbReference type="NCBI Taxonomy" id="2282738"/>
    <lineage>
        <taxon>Bacteria</taxon>
        <taxon>Bacillati</taxon>
        <taxon>Actinomycetota</taxon>
        <taxon>Actinomycetes</taxon>
        <taxon>Kitasatosporales</taxon>
        <taxon>Streptomycetaceae</taxon>
        <taxon>Streptomyces</taxon>
    </lineage>
</organism>
<keyword evidence="9" id="KW-0723">Serine/threonine-protein kinase</keyword>
<dbReference type="PROSITE" id="PS50011">
    <property type="entry name" value="PROTEIN_KINASE_DOM"/>
    <property type="match status" value="1"/>
</dbReference>
<dbReference type="PROSITE" id="PS00107">
    <property type="entry name" value="PROTEIN_KINASE_ATP"/>
    <property type="match status" value="1"/>
</dbReference>
<dbReference type="RefSeq" id="WP_114664262.1">
    <property type="nucleotide sequence ID" value="NZ_CP031194.1"/>
</dbReference>
<dbReference type="InterPro" id="IPR017441">
    <property type="entry name" value="Protein_kinase_ATP_BS"/>
</dbReference>
<dbReference type="Gene3D" id="3.30.200.20">
    <property type="entry name" value="Phosphorylase Kinase, domain 1"/>
    <property type="match status" value="1"/>
</dbReference>
<feature type="domain" description="Bulb-type lectin" evidence="8">
    <location>
        <begin position="465"/>
        <end position="571"/>
    </location>
</feature>
<dbReference type="InterPro" id="IPR011009">
    <property type="entry name" value="Kinase-like_dom_sf"/>
</dbReference>
<evidence type="ECO:0000256" key="2">
    <source>
        <dbReference type="ARBA" id="ARBA00022741"/>
    </source>
</evidence>
<dbReference type="KEGG" id="spad:DVK44_32865"/>
<dbReference type="EMBL" id="CP031194">
    <property type="protein sequence ID" value="AXG81721.1"/>
    <property type="molecule type" value="Genomic_DNA"/>
</dbReference>
<reference evidence="10" key="1">
    <citation type="submission" date="2018-07" db="EMBL/GenBank/DDBJ databases">
        <authorList>
            <person name="Zhao J."/>
        </authorList>
    </citation>
    <scope>NUCLEOTIDE SEQUENCE [LARGE SCALE GENOMIC DNA]</scope>
    <source>
        <strain evidence="10">GSSD-12</strain>
    </source>
</reference>
<dbReference type="PROSITE" id="PS00108">
    <property type="entry name" value="PROTEIN_KINASE_ST"/>
    <property type="match status" value="1"/>
</dbReference>
<dbReference type="PROSITE" id="PS50927">
    <property type="entry name" value="BULB_LECTIN"/>
    <property type="match status" value="1"/>
</dbReference>
<dbReference type="OrthoDB" id="4330169at2"/>
<keyword evidence="1" id="KW-0808">Transferase</keyword>
<dbReference type="SUPFAM" id="SSF56112">
    <property type="entry name" value="Protein kinase-like (PK-like)"/>
    <property type="match status" value="1"/>
</dbReference>
<evidence type="ECO:0000256" key="6">
    <source>
        <dbReference type="SAM" id="MobiDB-lite"/>
    </source>
</evidence>
<name>A0A345HYE7_9ACTN</name>
<dbReference type="SMART" id="SM00220">
    <property type="entry name" value="S_TKc"/>
    <property type="match status" value="1"/>
</dbReference>
<dbReference type="CDD" id="cd14014">
    <property type="entry name" value="STKc_PknB_like"/>
    <property type="match status" value="1"/>
</dbReference>
<dbReference type="Gene3D" id="1.10.510.10">
    <property type="entry name" value="Transferase(Phosphotransferase) domain 1"/>
    <property type="match status" value="1"/>
</dbReference>
<dbReference type="InterPro" id="IPR000719">
    <property type="entry name" value="Prot_kinase_dom"/>
</dbReference>
<dbReference type="Pfam" id="PF00069">
    <property type="entry name" value="Pkinase"/>
    <property type="match status" value="1"/>
</dbReference>
<evidence type="ECO:0000313" key="10">
    <source>
        <dbReference type="Proteomes" id="UP000253868"/>
    </source>
</evidence>
<protein>
    <submittedName>
        <fullName evidence="9">Serine/threonine protein kinase</fullName>
    </submittedName>
</protein>
<dbReference type="InterPro" id="IPR036426">
    <property type="entry name" value="Bulb-type_lectin_dom_sf"/>
</dbReference>
<dbReference type="SUPFAM" id="SSF51110">
    <property type="entry name" value="alpha-D-mannose-specific plant lectins"/>
    <property type="match status" value="1"/>
</dbReference>
<feature type="region of interest" description="Disordered" evidence="6">
    <location>
        <begin position="404"/>
        <end position="465"/>
    </location>
</feature>
<evidence type="ECO:0000256" key="1">
    <source>
        <dbReference type="ARBA" id="ARBA00022679"/>
    </source>
</evidence>
<feature type="binding site" evidence="5">
    <location>
        <position position="43"/>
    </location>
    <ligand>
        <name>ATP</name>
        <dbReference type="ChEBI" id="CHEBI:30616"/>
    </ligand>
</feature>
<dbReference type="InterPro" id="IPR008271">
    <property type="entry name" value="Ser/Thr_kinase_AS"/>
</dbReference>
<dbReference type="InterPro" id="IPR001480">
    <property type="entry name" value="Bulb-type_lectin_dom"/>
</dbReference>
<dbReference type="AlphaFoldDB" id="A0A345HYE7"/>
<keyword evidence="2 5" id="KW-0547">Nucleotide-binding</keyword>
<evidence type="ECO:0000313" key="9">
    <source>
        <dbReference type="EMBL" id="AXG81721.1"/>
    </source>
</evidence>
<evidence type="ECO:0000259" key="8">
    <source>
        <dbReference type="PROSITE" id="PS50927"/>
    </source>
</evidence>
<evidence type="ECO:0000259" key="7">
    <source>
        <dbReference type="PROSITE" id="PS50011"/>
    </source>
</evidence>
<keyword evidence="3 9" id="KW-0418">Kinase</keyword>
<evidence type="ECO:0000256" key="4">
    <source>
        <dbReference type="ARBA" id="ARBA00022840"/>
    </source>
</evidence>
<dbReference type="Proteomes" id="UP000253868">
    <property type="component" value="Chromosome"/>
</dbReference>
<proteinExistence type="predicted"/>
<dbReference type="PANTHER" id="PTHR43289:SF34">
    <property type="entry name" value="SERINE_THREONINE-PROTEIN KINASE YBDM-RELATED"/>
    <property type="match status" value="1"/>
</dbReference>
<feature type="domain" description="Protein kinase" evidence="7">
    <location>
        <begin position="15"/>
        <end position="270"/>
    </location>
</feature>
<keyword evidence="4 5" id="KW-0067">ATP-binding</keyword>
<dbReference type="GO" id="GO:0004674">
    <property type="term" value="F:protein serine/threonine kinase activity"/>
    <property type="evidence" value="ECO:0007669"/>
    <property type="project" value="UniProtKB-KW"/>
</dbReference>
<gene>
    <name evidence="9" type="ORF">DVK44_32865</name>
</gene>
<dbReference type="SMART" id="SM00108">
    <property type="entry name" value="B_lectin"/>
    <property type="match status" value="1"/>
</dbReference>
<evidence type="ECO:0000256" key="3">
    <source>
        <dbReference type="ARBA" id="ARBA00022777"/>
    </source>
</evidence>
<dbReference type="GO" id="GO:0005524">
    <property type="term" value="F:ATP binding"/>
    <property type="evidence" value="ECO:0007669"/>
    <property type="project" value="UniProtKB-UniRule"/>
</dbReference>
<dbReference type="Gene3D" id="2.90.10.10">
    <property type="entry name" value="Bulb-type lectin domain"/>
    <property type="match status" value="2"/>
</dbReference>
<accession>A0A345HYE7</accession>
<dbReference type="PANTHER" id="PTHR43289">
    <property type="entry name" value="MITOGEN-ACTIVATED PROTEIN KINASE KINASE KINASE 20-RELATED"/>
    <property type="match status" value="1"/>
</dbReference>
<evidence type="ECO:0000256" key="5">
    <source>
        <dbReference type="PROSITE-ProRule" id="PRU10141"/>
    </source>
</evidence>